<evidence type="ECO:0000313" key="3">
    <source>
        <dbReference type="Proteomes" id="UP000485058"/>
    </source>
</evidence>
<dbReference type="GO" id="GO:0016740">
    <property type="term" value="F:transferase activity"/>
    <property type="evidence" value="ECO:0007669"/>
    <property type="project" value="UniProtKB-KW"/>
</dbReference>
<name>A0A699YJS3_HAELA</name>
<proteinExistence type="predicted"/>
<feature type="region of interest" description="Disordered" evidence="1">
    <location>
        <begin position="75"/>
        <end position="106"/>
    </location>
</feature>
<dbReference type="Proteomes" id="UP000485058">
    <property type="component" value="Unassembled WGS sequence"/>
</dbReference>
<accession>A0A699YJS3</accession>
<dbReference type="EMBL" id="BLLF01000259">
    <property type="protein sequence ID" value="GFH09751.1"/>
    <property type="molecule type" value="Genomic_DNA"/>
</dbReference>
<protein>
    <submittedName>
        <fullName evidence="2">Exostosin-like glycosyltransferase</fullName>
    </submittedName>
</protein>
<keyword evidence="2" id="KW-0808">Transferase</keyword>
<reference evidence="2 3" key="1">
    <citation type="submission" date="2020-02" db="EMBL/GenBank/DDBJ databases">
        <title>Draft genome sequence of Haematococcus lacustris strain NIES-144.</title>
        <authorList>
            <person name="Morimoto D."/>
            <person name="Nakagawa S."/>
            <person name="Yoshida T."/>
            <person name="Sawayama S."/>
        </authorList>
    </citation>
    <scope>NUCLEOTIDE SEQUENCE [LARGE SCALE GENOMIC DNA]</scope>
    <source>
        <strain evidence="2 3">NIES-144</strain>
    </source>
</reference>
<organism evidence="2 3">
    <name type="scientific">Haematococcus lacustris</name>
    <name type="common">Green alga</name>
    <name type="synonym">Haematococcus pluvialis</name>
    <dbReference type="NCBI Taxonomy" id="44745"/>
    <lineage>
        <taxon>Eukaryota</taxon>
        <taxon>Viridiplantae</taxon>
        <taxon>Chlorophyta</taxon>
        <taxon>core chlorophytes</taxon>
        <taxon>Chlorophyceae</taxon>
        <taxon>CS clade</taxon>
        <taxon>Chlamydomonadales</taxon>
        <taxon>Haematococcaceae</taxon>
        <taxon>Haematococcus</taxon>
    </lineage>
</organism>
<comment type="caution">
    <text evidence="2">The sequence shown here is derived from an EMBL/GenBank/DDBJ whole genome shotgun (WGS) entry which is preliminary data.</text>
</comment>
<feature type="region of interest" description="Disordered" evidence="1">
    <location>
        <begin position="1"/>
        <end position="29"/>
    </location>
</feature>
<sequence>MAGARPGGRTKPSRGISKQDGKAKPSLATLGPKDLLRALSTEHDALQKIHHSLRINLQKLQVEEQLIKQMIRRERRRLADRDAAVADEEDAGAAEDVGQGHGQDPC</sequence>
<dbReference type="AlphaFoldDB" id="A0A699YJS3"/>
<keyword evidence="3" id="KW-1185">Reference proteome</keyword>
<gene>
    <name evidence="2" type="ORF">HaLaN_04950</name>
</gene>
<evidence type="ECO:0000256" key="1">
    <source>
        <dbReference type="SAM" id="MobiDB-lite"/>
    </source>
</evidence>
<evidence type="ECO:0000313" key="2">
    <source>
        <dbReference type="EMBL" id="GFH09751.1"/>
    </source>
</evidence>